<dbReference type="SUPFAM" id="SSF57997">
    <property type="entry name" value="Tropomyosin"/>
    <property type="match status" value="1"/>
</dbReference>
<evidence type="ECO:0000313" key="13">
    <source>
        <dbReference type="EMBL" id="CAG03383.1"/>
    </source>
</evidence>
<dbReference type="OrthoDB" id="2019763at2759"/>
<feature type="domain" description="FIP-RBD" evidence="12">
    <location>
        <begin position="1113"/>
        <end position="1175"/>
    </location>
</feature>
<evidence type="ECO:0000256" key="5">
    <source>
        <dbReference type="ARBA" id="ARBA00023018"/>
    </source>
</evidence>
<proteinExistence type="predicted"/>
<feature type="coiled-coil region" evidence="10">
    <location>
        <begin position="545"/>
        <end position="709"/>
    </location>
</feature>
<feature type="coiled-coil region" evidence="10">
    <location>
        <begin position="176"/>
        <end position="203"/>
    </location>
</feature>
<dbReference type="InterPro" id="IPR037245">
    <property type="entry name" value="FIP-RBD_C_sf"/>
</dbReference>
<reference evidence="13" key="1">
    <citation type="journal article" date="2004" name="Nature">
        <title>Genome duplication in the teleost fish Tetraodon nigroviridis reveals the early vertebrate proto-karyotype.</title>
        <authorList>
            <person name="Jaillon O."/>
            <person name="Aury J.-M."/>
            <person name="Brunet F."/>
            <person name="Petit J.-L."/>
            <person name="Stange-Thomann N."/>
            <person name="Mauceli E."/>
            <person name="Bouneau L."/>
            <person name="Fischer C."/>
            <person name="Ozouf-Costaz C."/>
            <person name="Bernot A."/>
            <person name="Nicaud S."/>
            <person name="Jaffe D."/>
            <person name="Fisher S."/>
            <person name="Lutfalla G."/>
            <person name="Dossat C."/>
            <person name="Segurens B."/>
            <person name="Dasilva C."/>
            <person name="Salanoubat M."/>
            <person name="Levy M."/>
            <person name="Boudet N."/>
            <person name="Castellano S."/>
            <person name="Anthouard V."/>
            <person name="Jubin C."/>
            <person name="Castelli V."/>
            <person name="Katinka M."/>
            <person name="Vacherie B."/>
            <person name="Biemont C."/>
            <person name="Skalli Z."/>
            <person name="Cattolico L."/>
            <person name="Poulain J."/>
            <person name="De Berardinis V."/>
            <person name="Cruaud C."/>
            <person name="Duprat S."/>
            <person name="Brottier P."/>
            <person name="Coutanceau J.-P."/>
            <person name="Gouzy J."/>
            <person name="Parra G."/>
            <person name="Lardier G."/>
            <person name="Chapple C."/>
            <person name="McKernan K.J."/>
            <person name="McEwan P."/>
            <person name="Bosak S."/>
            <person name="Kellis M."/>
            <person name="Volff J.-N."/>
            <person name="Guigo R."/>
            <person name="Zody M.C."/>
            <person name="Mesirov J."/>
            <person name="Lindblad-Toh K."/>
            <person name="Birren B."/>
            <person name="Nusbaum C."/>
            <person name="Kahn D."/>
            <person name="Robinson-Rechavi M."/>
            <person name="Laudet V."/>
            <person name="Schachter V."/>
            <person name="Quetier F."/>
            <person name="Saurin W."/>
            <person name="Scarpelli C."/>
            <person name="Wincker P."/>
            <person name="Lander E.S."/>
            <person name="Weissenbach J."/>
            <person name="Roest Crollius H."/>
        </authorList>
    </citation>
    <scope>NUCLEOTIDE SEQUENCE [LARGE SCALE GENOMIC DNA]</scope>
</reference>
<evidence type="ECO:0000256" key="4">
    <source>
        <dbReference type="ARBA" id="ARBA00022553"/>
    </source>
</evidence>
<name>Q4S7J9_TETNG</name>
<dbReference type="Gene3D" id="1.10.287.1490">
    <property type="match status" value="1"/>
</dbReference>
<gene>
    <name evidence="13" type="ORF">GSTENG00022753001</name>
</gene>
<evidence type="ECO:0000256" key="10">
    <source>
        <dbReference type="SAM" id="Coils"/>
    </source>
</evidence>
<dbReference type="GO" id="GO:0098882">
    <property type="term" value="F:structural constituent of presynaptic active zone"/>
    <property type="evidence" value="ECO:0007669"/>
    <property type="project" value="TreeGrafter"/>
</dbReference>
<evidence type="ECO:0000259" key="12">
    <source>
        <dbReference type="PROSITE" id="PS51511"/>
    </source>
</evidence>
<dbReference type="InterPro" id="IPR019018">
    <property type="entry name" value="Rab-bd_FIP-RBD"/>
</dbReference>
<evidence type="ECO:0000256" key="8">
    <source>
        <dbReference type="ARBA" id="ARBA00023273"/>
    </source>
</evidence>
<feature type="compositionally biased region" description="Gly residues" evidence="11">
    <location>
        <begin position="19"/>
        <end position="28"/>
    </location>
</feature>
<protein>
    <submittedName>
        <fullName evidence="13">Chromosome 13 SCAF14715, whole genome shotgun sequence</fullName>
    </submittedName>
</protein>
<evidence type="ECO:0000256" key="9">
    <source>
        <dbReference type="ARBA" id="ARBA00034106"/>
    </source>
</evidence>
<dbReference type="GO" id="GO:0030424">
    <property type="term" value="C:axon"/>
    <property type="evidence" value="ECO:0007669"/>
    <property type="project" value="UniProtKB-SubCell"/>
</dbReference>
<evidence type="ECO:0000256" key="2">
    <source>
        <dbReference type="ARBA" id="ARBA00022448"/>
    </source>
</evidence>
<dbReference type="PANTHER" id="PTHR18861:SF1">
    <property type="entry name" value="ELKS_RAB6-INTERACTING_CAST FAMILY MEMBER 1"/>
    <property type="match status" value="1"/>
</dbReference>
<dbReference type="Gene3D" id="1.20.5.2440">
    <property type="match status" value="1"/>
</dbReference>
<dbReference type="GO" id="GO:0007274">
    <property type="term" value="P:neuromuscular synaptic transmission"/>
    <property type="evidence" value="ECO:0007669"/>
    <property type="project" value="TreeGrafter"/>
</dbReference>
<accession>Q4S7J9</accession>
<keyword evidence="5" id="KW-0770">Synapse</keyword>
<evidence type="ECO:0000256" key="3">
    <source>
        <dbReference type="ARBA" id="ARBA00022490"/>
    </source>
</evidence>
<keyword evidence="7" id="KW-0206">Cytoskeleton</keyword>
<feature type="coiled-coil region" evidence="10">
    <location>
        <begin position="429"/>
        <end position="456"/>
    </location>
</feature>
<keyword evidence="4" id="KW-0597">Phosphoprotein</keyword>
<comment type="subcellular location">
    <subcellularLocation>
        <location evidence="1">Cytoplasm</location>
        <location evidence="1">Cytoskeleton</location>
    </subcellularLocation>
    <subcellularLocation>
        <location evidence="9">Presynapse</location>
    </subcellularLocation>
</comment>
<dbReference type="EMBL" id="CAAE01014715">
    <property type="protein sequence ID" value="CAG03383.1"/>
    <property type="molecule type" value="Genomic_DNA"/>
</dbReference>
<dbReference type="Pfam" id="PF09457">
    <property type="entry name" value="RBD-FIP"/>
    <property type="match status" value="1"/>
</dbReference>
<dbReference type="PROSITE" id="PS51511">
    <property type="entry name" value="FIP_RBD"/>
    <property type="match status" value="1"/>
</dbReference>
<dbReference type="KEGG" id="tng:GSTEN00022753G001"/>
<dbReference type="GO" id="GO:0048167">
    <property type="term" value="P:regulation of synaptic plasticity"/>
    <property type="evidence" value="ECO:0007669"/>
    <property type="project" value="TreeGrafter"/>
</dbReference>
<feature type="region of interest" description="Disordered" evidence="11">
    <location>
        <begin position="1"/>
        <end position="64"/>
    </location>
</feature>
<evidence type="ECO:0000256" key="11">
    <source>
        <dbReference type="SAM" id="MobiDB-lite"/>
    </source>
</evidence>
<feature type="region of interest" description="Disordered" evidence="11">
    <location>
        <begin position="90"/>
        <end position="109"/>
    </location>
</feature>
<keyword evidence="6 10" id="KW-0175">Coiled coil</keyword>
<dbReference type="PANTHER" id="PTHR18861">
    <property type="entry name" value="ELKS/RAB6-INTERACTING/CAST PROTEIN"/>
    <property type="match status" value="1"/>
</dbReference>
<evidence type="ECO:0000256" key="7">
    <source>
        <dbReference type="ARBA" id="ARBA00023212"/>
    </source>
</evidence>
<keyword evidence="2" id="KW-0813">Transport</keyword>
<dbReference type="Pfam" id="PF10174">
    <property type="entry name" value="Cast"/>
    <property type="match status" value="2"/>
</dbReference>
<keyword evidence="3" id="KW-0963">Cytoplasm</keyword>
<feature type="region of interest" description="Disordered" evidence="11">
    <location>
        <begin position="117"/>
        <end position="137"/>
    </location>
</feature>
<evidence type="ECO:0000256" key="6">
    <source>
        <dbReference type="ARBA" id="ARBA00023054"/>
    </source>
</evidence>
<feature type="compositionally biased region" description="Gly residues" evidence="11">
    <location>
        <begin position="50"/>
        <end position="61"/>
    </location>
</feature>
<feature type="compositionally biased region" description="Low complexity" evidence="11">
    <location>
        <begin position="29"/>
        <end position="39"/>
    </location>
</feature>
<sequence length="1182" mass="135696">MYGSARSVGRGDANHAGGRDGGSTGSQGSGRSPRLPRSPRMGHRRTNSTGGSGGGPGGAGGKTLSMENIQSLNAAYATSGPMYLSDNEVAVTGDNLPKGGGAPDHHGETEGDLWLQEQQRQQQRGGGRQHAQHLHHGARECYTASGHDNRRRPGFGDHHLASTVPHSLRQARDNTILDLQAQLKEVLRENEMLRREVEVKESKLSSSMNSIKTFWSPELKKERALRKDEASKITVWKEQYRVIQDEAQHLQMTVQALQDELRIQRDLNQLFQQDPASHVRELALTSEPTEENYRRLQAEHERQAKELFLLRKTLEEMELRIDTQKQTLGARDESIKKLLEMLQSKGPSAKASEEDQERTRRLADAEMHRHHLESLLDQRDREITALREVIPVQAGFELRWCRGRVTLELHRRYEGTPESTKTKALQTVIDMKDAKINSMERNLRDMEEELLMMKSNGLLSCEERQEEMKQMEVYRSHTKFMKNKVSRAPLERRLHQGRVRAIPKSAFFQMEQVKQDLSRKDTELLGLQTKLETLTNQFSDSKQHIEVLKESLTAKEQRAAILQTEVDALRLRLEEKEATLNKKSKQIQEISEEKGTLNGEIHDLKDMLEVKERKVNVLQKKIENLQEQLRDKEKQMSSLKERVKSLQADTSNTDTALTTLEESLAEKERIIERLKEQRDRDDREKTEELDCTKKELKELKERLSLMQGDLSDRETSLLDLKEHASSLASSGLKKDSKLKSLEIALEQKREECLKLENQLKRAQNAALEAQANTEVSERIRNLEQEVARHKEDSGKAQAEVDRLLEILREMENEKNDKDKKINELERQMKDQSKKVASLKHKEQVEKSKNARLMEEARKREDNLSENSQQVKVSRAFHVKSCSPAREAFIELVAPALKDTLRQKAERIEELEEALRESVQINAEREMVLAQEEAARSHQEKQMEELLGAMEKVKQELESMRAKLASTQQSLCEKEAHLSTLRAERRKHLEEVLEMKQEALLAAISEKDANIALLELSSSKKKKTQDEVALLKREKDRLVQQLKQQTQNRMKLMADNYEDDHLKTAPDHANHKPSPDQMIAPLLALSQNRSKLKVYIAHLTDLCHDRDPSILSQLTPPSHYHHSPPDDWEEELQKMSAEQLEWELEVCEKESGELQEYANSVLQQIADYCPDILEQVVNALEES</sequence>
<reference evidence="13" key="2">
    <citation type="submission" date="2004-02" db="EMBL/GenBank/DDBJ databases">
        <authorList>
            <consortium name="Genoscope"/>
            <consortium name="Whitehead Institute Centre for Genome Research"/>
        </authorList>
    </citation>
    <scope>NUCLEOTIDE SEQUENCE</scope>
</reference>
<evidence type="ECO:0000256" key="1">
    <source>
        <dbReference type="ARBA" id="ARBA00004245"/>
    </source>
</evidence>
<feature type="region of interest" description="Disordered" evidence="11">
    <location>
        <begin position="828"/>
        <end position="848"/>
    </location>
</feature>
<dbReference type="AlphaFoldDB" id="Q4S7J9"/>
<dbReference type="SUPFAM" id="SSF144270">
    <property type="entry name" value="Eferin C-derminal domain-like"/>
    <property type="match status" value="1"/>
</dbReference>
<keyword evidence="8" id="KW-0966">Cell projection</keyword>
<dbReference type="GO" id="GO:0048788">
    <property type="term" value="C:cytoskeleton of presynaptic active zone"/>
    <property type="evidence" value="ECO:0007669"/>
    <property type="project" value="TreeGrafter"/>
</dbReference>
<organism evidence="13">
    <name type="scientific">Tetraodon nigroviridis</name>
    <name type="common">Spotted green pufferfish</name>
    <name type="synonym">Chelonodon nigroviridis</name>
    <dbReference type="NCBI Taxonomy" id="99883"/>
    <lineage>
        <taxon>Eukaryota</taxon>
        <taxon>Metazoa</taxon>
        <taxon>Chordata</taxon>
        <taxon>Craniata</taxon>
        <taxon>Vertebrata</taxon>
        <taxon>Euteleostomi</taxon>
        <taxon>Actinopterygii</taxon>
        <taxon>Neopterygii</taxon>
        <taxon>Teleostei</taxon>
        <taxon>Neoteleostei</taxon>
        <taxon>Acanthomorphata</taxon>
        <taxon>Eupercaria</taxon>
        <taxon>Tetraodontiformes</taxon>
        <taxon>Tetradontoidea</taxon>
        <taxon>Tetraodontidae</taxon>
        <taxon>Tetraodon</taxon>
    </lineage>
</organism>
<dbReference type="InterPro" id="IPR019323">
    <property type="entry name" value="ELKS/CAST"/>
</dbReference>
<feature type="non-terminal residue" evidence="13">
    <location>
        <position position="1182"/>
    </location>
</feature>